<protein>
    <submittedName>
        <fullName evidence="4">Transferase</fullName>
    </submittedName>
</protein>
<evidence type="ECO:0000313" key="4">
    <source>
        <dbReference type="EMBL" id="GAA0161994.1"/>
    </source>
</evidence>
<proteinExistence type="inferred from homology"/>
<reference evidence="4 5" key="1">
    <citation type="submission" date="2024-01" db="EMBL/GenBank/DDBJ databases">
        <title>The complete chloroplast genome sequence of Lithospermum erythrorhizon: insights into the phylogenetic relationship among Boraginaceae species and the maternal lineages of purple gromwells.</title>
        <authorList>
            <person name="Okada T."/>
            <person name="Watanabe K."/>
        </authorList>
    </citation>
    <scope>NUCLEOTIDE SEQUENCE [LARGE SCALE GENOMIC DNA]</scope>
</reference>
<dbReference type="InterPro" id="IPR035595">
    <property type="entry name" value="UDP_glycos_trans_CS"/>
</dbReference>
<organism evidence="4 5">
    <name type="scientific">Lithospermum erythrorhizon</name>
    <name type="common">Purple gromwell</name>
    <name type="synonym">Lithospermum officinale var. erythrorhizon</name>
    <dbReference type="NCBI Taxonomy" id="34254"/>
    <lineage>
        <taxon>Eukaryota</taxon>
        <taxon>Viridiplantae</taxon>
        <taxon>Streptophyta</taxon>
        <taxon>Embryophyta</taxon>
        <taxon>Tracheophyta</taxon>
        <taxon>Spermatophyta</taxon>
        <taxon>Magnoliopsida</taxon>
        <taxon>eudicotyledons</taxon>
        <taxon>Gunneridae</taxon>
        <taxon>Pentapetalae</taxon>
        <taxon>asterids</taxon>
        <taxon>lamiids</taxon>
        <taxon>Boraginales</taxon>
        <taxon>Boraginaceae</taxon>
        <taxon>Boraginoideae</taxon>
        <taxon>Lithospermeae</taxon>
        <taxon>Lithospermum</taxon>
    </lineage>
</organism>
<dbReference type="PANTHER" id="PTHR11926">
    <property type="entry name" value="GLUCOSYL/GLUCURONOSYL TRANSFERASES"/>
    <property type="match status" value="1"/>
</dbReference>
<keyword evidence="3" id="KW-0328">Glycosyltransferase</keyword>
<dbReference type="FunFam" id="3.40.50.2000:FF:000027">
    <property type="entry name" value="Glycosyltransferase"/>
    <property type="match status" value="1"/>
</dbReference>
<sequence>MRLRDLPDFFQSTNPEEFMFHYLRSESWDCLKPSALLLNTFDELEQEAIDAIKTKYNYPNDILPVGPLCLMEQKHVPENIANQFNPSFWKQDPRVFEWLHFKEADSVLFVNYGCVTVLTEKQFQELAWGIANSKQPFLWIVRPDVVKDGSATLSEEFLEETKERGFITTWCEQDKVLCHHAIGAFLTHCGWNSMTESVSGGVPVICFPWFAEQTTNCYYSCNTWGIGMEIDTEVNRDQVSSHIVEMMKGEKGNEFRRNAKEWKQKAERDTDVGGSSVNNLDKAIEVLLGHN</sequence>
<dbReference type="GO" id="GO:0080043">
    <property type="term" value="F:quercetin 3-O-glucosyltransferase activity"/>
    <property type="evidence" value="ECO:0007669"/>
    <property type="project" value="TreeGrafter"/>
</dbReference>
<keyword evidence="2 3" id="KW-0808">Transferase</keyword>
<dbReference type="Proteomes" id="UP001454036">
    <property type="component" value="Unassembled WGS sequence"/>
</dbReference>
<evidence type="ECO:0000256" key="3">
    <source>
        <dbReference type="RuleBase" id="RU003718"/>
    </source>
</evidence>
<dbReference type="SUPFAM" id="SSF53756">
    <property type="entry name" value="UDP-Glycosyltransferase/glycogen phosphorylase"/>
    <property type="match status" value="1"/>
</dbReference>
<dbReference type="InterPro" id="IPR002213">
    <property type="entry name" value="UDP_glucos_trans"/>
</dbReference>
<dbReference type="PROSITE" id="PS00375">
    <property type="entry name" value="UDPGT"/>
    <property type="match status" value="1"/>
</dbReference>
<comment type="similarity">
    <text evidence="1 3">Belongs to the UDP-glycosyltransferase family.</text>
</comment>
<accession>A0AAV3QE26</accession>
<name>A0AAV3QE26_LITER</name>
<gene>
    <name evidence="4" type="ORF">LIER_39330</name>
</gene>
<dbReference type="GO" id="GO:0080044">
    <property type="term" value="F:quercetin 7-O-glucosyltransferase activity"/>
    <property type="evidence" value="ECO:0007669"/>
    <property type="project" value="TreeGrafter"/>
</dbReference>
<dbReference type="CDD" id="cd03784">
    <property type="entry name" value="GT1_Gtf-like"/>
    <property type="match status" value="1"/>
</dbReference>
<dbReference type="AlphaFoldDB" id="A0AAV3QE26"/>
<dbReference type="Gene3D" id="3.40.50.2000">
    <property type="entry name" value="Glycogen Phosphorylase B"/>
    <property type="match status" value="2"/>
</dbReference>
<comment type="caution">
    <text evidence="4">The sequence shown here is derived from an EMBL/GenBank/DDBJ whole genome shotgun (WGS) entry which is preliminary data.</text>
</comment>
<evidence type="ECO:0000313" key="5">
    <source>
        <dbReference type="Proteomes" id="UP001454036"/>
    </source>
</evidence>
<evidence type="ECO:0000256" key="1">
    <source>
        <dbReference type="ARBA" id="ARBA00009995"/>
    </source>
</evidence>
<dbReference type="EMBL" id="BAABME010020971">
    <property type="protein sequence ID" value="GAA0161994.1"/>
    <property type="molecule type" value="Genomic_DNA"/>
</dbReference>
<dbReference type="PANTHER" id="PTHR11926:SF1547">
    <property type="entry name" value="GLYCOSYLTRANSFERASE"/>
    <property type="match status" value="1"/>
</dbReference>
<dbReference type="Pfam" id="PF00201">
    <property type="entry name" value="UDPGT"/>
    <property type="match status" value="1"/>
</dbReference>
<keyword evidence="5" id="KW-1185">Reference proteome</keyword>
<evidence type="ECO:0000256" key="2">
    <source>
        <dbReference type="ARBA" id="ARBA00022679"/>
    </source>
</evidence>